<proteinExistence type="predicted"/>
<keyword evidence="10" id="KW-1185">Reference proteome</keyword>
<keyword evidence="6" id="KW-0812">Transmembrane</keyword>
<evidence type="ECO:0000256" key="5">
    <source>
        <dbReference type="ARBA" id="ARBA00023012"/>
    </source>
</evidence>
<keyword evidence="3" id="KW-0808">Transferase</keyword>
<dbReference type="Pfam" id="PF07730">
    <property type="entry name" value="HisKA_3"/>
    <property type="match status" value="1"/>
</dbReference>
<comment type="caution">
    <text evidence="9">The sequence shown here is derived from an EMBL/GenBank/DDBJ whole genome shotgun (WGS) entry which is preliminary data.</text>
</comment>
<dbReference type="Gene3D" id="1.20.5.1930">
    <property type="match status" value="1"/>
</dbReference>
<keyword evidence="5" id="KW-0902">Two-component regulatory system</keyword>
<dbReference type="GO" id="GO:0016020">
    <property type="term" value="C:membrane"/>
    <property type="evidence" value="ECO:0007669"/>
    <property type="project" value="InterPro"/>
</dbReference>
<dbReference type="Pfam" id="PF02518">
    <property type="entry name" value="HATPase_c"/>
    <property type="match status" value="1"/>
</dbReference>
<dbReference type="EMBL" id="BDUF01000112">
    <property type="protein sequence ID" value="GAX91956.1"/>
    <property type="molecule type" value="Genomic_DNA"/>
</dbReference>
<keyword evidence="6" id="KW-1133">Transmembrane helix</keyword>
<evidence type="ECO:0000256" key="6">
    <source>
        <dbReference type="SAM" id="Phobius"/>
    </source>
</evidence>
<feature type="domain" description="Signal transduction histidine kinase subgroup 3 dimerisation and phosphoacceptor" evidence="8">
    <location>
        <begin position="80"/>
        <end position="143"/>
    </location>
</feature>
<sequence length="279" mass="32788">MSYRQIKWMIILIPMITIQVWEYVRHEYLHPFISMRIGNWLSALLVFVVTLWLAMKLFRRMEQMQDELNRERAYKAVLVERERIARELHDGIAQSLFLLSVKTHKLEEDCPDGHKEQIRGIKETVRKVHDHVRQAISNLRLPPAATVAPWKESIRAFVRNFEEESRLQATLDWDKSGELETMLSPKDKMEIVSCVREALMNIRKHSHARQVRILFRTEVGGWSLVVEDDGQGIQGDPFGDPSRYGLRMMRERAAEMGWKFTVYSKDGWTRLEIRKEGAG</sequence>
<protein>
    <recommendedName>
        <fullName evidence="2">histidine kinase</fullName>
        <ecNumber evidence="2">2.7.13.3</ecNumber>
    </recommendedName>
</protein>
<dbReference type="Gene3D" id="3.30.565.10">
    <property type="entry name" value="Histidine kinase-like ATPase, C-terminal domain"/>
    <property type="match status" value="1"/>
</dbReference>
<evidence type="ECO:0000256" key="4">
    <source>
        <dbReference type="ARBA" id="ARBA00022777"/>
    </source>
</evidence>
<accession>A0A292YRZ7</accession>
<dbReference type="PANTHER" id="PTHR24421">
    <property type="entry name" value="NITRATE/NITRITE SENSOR PROTEIN NARX-RELATED"/>
    <property type="match status" value="1"/>
</dbReference>
<evidence type="ECO:0000259" key="8">
    <source>
        <dbReference type="Pfam" id="PF07730"/>
    </source>
</evidence>
<dbReference type="AlphaFoldDB" id="A0A292YRZ7"/>
<dbReference type="InterPro" id="IPR050482">
    <property type="entry name" value="Sensor_HK_TwoCompSys"/>
</dbReference>
<feature type="transmembrane region" description="Helical" evidence="6">
    <location>
        <begin position="37"/>
        <end position="55"/>
    </location>
</feature>
<evidence type="ECO:0000259" key="7">
    <source>
        <dbReference type="Pfam" id="PF02518"/>
    </source>
</evidence>
<dbReference type="CDD" id="cd16917">
    <property type="entry name" value="HATPase_UhpB-NarQ-NarX-like"/>
    <property type="match status" value="1"/>
</dbReference>
<evidence type="ECO:0000313" key="9">
    <source>
        <dbReference type="EMBL" id="GAX91956.1"/>
    </source>
</evidence>
<dbReference type="GO" id="GO:0000155">
    <property type="term" value="F:phosphorelay sensor kinase activity"/>
    <property type="evidence" value="ECO:0007669"/>
    <property type="project" value="InterPro"/>
</dbReference>
<name>A0A292YRZ7_9BACL</name>
<keyword evidence="4 9" id="KW-0418">Kinase</keyword>
<dbReference type="OrthoDB" id="773385at2"/>
<dbReference type="Proteomes" id="UP000217785">
    <property type="component" value="Unassembled WGS sequence"/>
</dbReference>
<dbReference type="InterPro" id="IPR036890">
    <property type="entry name" value="HATPase_C_sf"/>
</dbReference>
<evidence type="ECO:0000256" key="1">
    <source>
        <dbReference type="ARBA" id="ARBA00000085"/>
    </source>
</evidence>
<reference evidence="10" key="1">
    <citation type="submission" date="2017-07" db="EMBL/GenBank/DDBJ databases">
        <title>Draft genome sequence of Effusibacillus lacus strain skLN1.</title>
        <authorList>
            <person name="Watanabe M."/>
            <person name="Kojima H."/>
            <person name="Fukui M."/>
        </authorList>
    </citation>
    <scope>NUCLEOTIDE SEQUENCE [LARGE SCALE GENOMIC DNA]</scope>
    <source>
        <strain evidence="10">skLN1</strain>
    </source>
</reference>
<comment type="catalytic activity">
    <reaction evidence="1">
        <text>ATP + protein L-histidine = ADP + protein N-phospho-L-histidine.</text>
        <dbReference type="EC" id="2.7.13.3"/>
    </reaction>
</comment>
<dbReference type="InterPro" id="IPR003594">
    <property type="entry name" value="HATPase_dom"/>
</dbReference>
<feature type="domain" description="Histidine kinase/HSP90-like ATPase" evidence="7">
    <location>
        <begin position="187"/>
        <end position="272"/>
    </location>
</feature>
<evidence type="ECO:0000256" key="2">
    <source>
        <dbReference type="ARBA" id="ARBA00012438"/>
    </source>
</evidence>
<evidence type="ECO:0000256" key="3">
    <source>
        <dbReference type="ARBA" id="ARBA00022679"/>
    </source>
</evidence>
<gene>
    <name evidence="9" type="ORF">EFBL_3647</name>
</gene>
<evidence type="ECO:0000313" key="10">
    <source>
        <dbReference type="Proteomes" id="UP000217785"/>
    </source>
</evidence>
<keyword evidence="6" id="KW-0472">Membrane</keyword>
<dbReference type="GO" id="GO:0046983">
    <property type="term" value="F:protein dimerization activity"/>
    <property type="evidence" value="ECO:0007669"/>
    <property type="project" value="InterPro"/>
</dbReference>
<organism evidence="9 10">
    <name type="scientific">Effusibacillus lacus</name>
    <dbReference type="NCBI Taxonomy" id="1348429"/>
    <lineage>
        <taxon>Bacteria</taxon>
        <taxon>Bacillati</taxon>
        <taxon>Bacillota</taxon>
        <taxon>Bacilli</taxon>
        <taxon>Bacillales</taxon>
        <taxon>Alicyclobacillaceae</taxon>
        <taxon>Effusibacillus</taxon>
    </lineage>
</organism>
<dbReference type="SUPFAM" id="SSF55874">
    <property type="entry name" value="ATPase domain of HSP90 chaperone/DNA topoisomerase II/histidine kinase"/>
    <property type="match status" value="1"/>
</dbReference>
<dbReference type="EC" id="2.7.13.3" evidence="2"/>
<dbReference type="RefSeq" id="WP_096184254.1">
    <property type="nucleotide sequence ID" value="NZ_BDUF01000112.1"/>
</dbReference>
<dbReference type="InterPro" id="IPR011712">
    <property type="entry name" value="Sig_transdc_His_kin_sub3_dim/P"/>
</dbReference>